<evidence type="ECO:0000313" key="1">
    <source>
        <dbReference type="EMBL" id="ORX55406.1"/>
    </source>
</evidence>
<evidence type="ECO:0000313" key="2">
    <source>
        <dbReference type="Proteomes" id="UP000193719"/>
    </source>
</evidence>
<reference evidence="1 2" key="2">
    <citation type="submission" date="2016-08" db="EMBL/GenBank/DDBJ databases">
        <title>Pervasive Adenine N6-methylation of Active Genes in Fungi.</title>
        <authorList>
            <consortium name="DOE Joint Genome Institute"/>
            <person name="Mondo S.J."/>
            <person name="Dannebaum R.O."/>
            <person name="Kuo R.C."/>
            <person name="Labutti K."/>
            <person name="Haridas S."/>
            <person name="Kuo A."/>
            <person name="Salamov A."/>
            <person name="Ahrendt S.R."/>
            <person name="Lipzen A."/>
            <person name="Sullivan W."/>
            <person name="Andreopoulos W.B."/>
            <person name="Clum A."/>
            <person name="Lindquist E."/>
            <person name="Daum C."/>
            <person name="Ramamoorthy G.K."/>
            <person name="Gryganskyi A."/>
            <person name="Culley D."/>
            <person name="Magnuson J.K."/>
            <person name="James T.Y."/>
            <person name="O'Malley M.A."/>
            <person name="Stajich J.E."/>
            <person name="Spatafora J.W."/>
            <person name="Visel A."/>
            <person name="Grigoriev I.V."/>
        </authorList>
    </citation>
    <scope>NUCLEOTIDE SEQUENCE [LARGE SCALE GENOMIC DNA]</scope>
    <source>
        <strain evidence="2">finn</strain>
    </source>
</reference>
<dbReference type="Pfam" id="PF05250">
    <property type="entry name" value="UPF0193"/>
    <property type="match status" value="1"/>
</dbReference>
<dbReference type="InterPro" id="IPR007914">
    <property type="entry name" value="UPF0193"/>
</dbReference>
<dbReference type="EMBL" id="MCFH01000009">
    <property type="protein sequence ID" value="ORX55406.1"/>
    <property type="molecule type" value="Genomic_DNA"/>
</dbReference>
<sequence length="193" mass="22835">MMKSSKLSYSQQQILDNLLQEGGSFPPTSYFKENSQKKPVRPINIYNGRCIYQSTKPKIRTKQMILRRDPTAYQREQFVSNMLYSKNNTEKEKLKLQTYMASNGLTSNPDEYLKAFPDRENQKHKKLDSNYDEDIIEDIDEINMLINEIKERQEFLNEMNILGQGKKYKGKIQFEINERMARLKQLESKSTNK</sequence>
<dbReference type="PANTHER" id="PTHR28348">
    <property type="entry name" value="UPF0193 PROTEIN EVG1"/>
    <property type="match status" value="1"/>
</dbReference>
<dbReference type="OrthoDB" id="189770at2759"/>
<keyword evidence="2" id="KW-1185">Reference proteome</keyword>
<dbReference type="Proteomes" id="UP000193719">
    <property type="component" value="Unassembled WGS sequence"/>
</dbReference>
<proteinExistence type="predicted"/>
<dbReference type="AlphaFoldDB" id="A0A1Y1VG57"/>
<comment type="caution">
    <text evidence="1">The sequence shown here is derived from an EMBL/GenBank/DDBJ whole genome shotgun (WGS) entry which is preliminary data.</text>
</comment>
<reference evidence="1 2" key="1">
    <citation type="submission" date="2016-08" db="EMBL/GenBank/DDBJ databases">
        <title>Genomes of anaerobic fungi encode conserved fungal cellulosomes for biomass hydrolysis.</title>
        <authorList>
            <consortium name="DOE Joint Genome Institute"/>
            <person name="Haitjema C.H."/>
            <person name="Gilmore S.P."/>
            <person name="Henske J.K."/>
            <person name="Solomon K.V."/>
            <person name="De Groot R."/>
            <person name="Kuo A."/>
            <person name="Mondo S.J."/>
            <person name="Salamov A.A."/>
            <person name="Labutti K."/>
            <person name="Zhao Z."/>
            <person name="Chiniquy J."/>
            <person name="Barry K."/>
            <person name="Brewer H.M."/>
            <person name="Purvine S.O."/>
            <person name="Wright A.T."/>
            <person name="Boxma B."/>
            <person name="Van Alen T."/>
            <person name="Hackstein J.H."/>
            <person name="Baker S.E."/>
            <person name="Grigoriev I.V."/>
            <person name="O'Malley M.A."/>
        </authorList>
    </citation>
    <scope>NUCLEOTIDE SEQUENCE [LARGE SCALE GENOMIC DNA]</scope>
    <source>
        <strain evidence="2">finn</strain>
    </source>
</reference>
<dbReference type="STRING" id="1754191.A0A1Y1VG57"/>
<name>A0A1Y1VG57_9FUNG</name>
<protein>
    <submittedName>
        <fullName evidence="1">Uncharacterized protein</fullName>
    </submittedName>
</protein>
<dbReference type="PANTHER" id="PTHR28348:SF1">
    <property type="entry name" value="UPF0193 PROTEIN EVG1"/>
    <property type="match status" value="1"/>
</dbReference>
<gene>
    <name evidence="1" type="ORF">BCR36DRAFT_185567</name>
</gene>
<accession>A0A1Y1VG57</accession>
<organism evidence="1 2">
    <name type="scientific">Piromyces finnis</name>
    <dbReference type="NCBI Taxonomy" id="1754191"/>
    <lineage>
        <taxon>Eukaryota</taxon>
        <taxon>Fungi</taxon>
        <taxon>Fungi incertae sedis</taxon>
        <taxon>Chytridiomycota</taxon>
        <taxon>Chytridiomycota incertae sedis</taxon>
        <taxon>Neocallimastigomycetes</taxon>
        <taxon>Neocallimastigales</taxon>
        <taxon>Neocallimastigaceae</taxon>
        <taxon>Piromyces</taxon>
    </lineage>
</organism>